<evidence type="ECO:0008006" key="3">
    <source>
        <dbReference type="Google" id="ProtNLM"/>
    </source>
</evidence>
<keyword evidence="2" id="KW-1185">Reference proteome</keyword>
<gene>
    <name evidence="1" type="ORF">CC86DRAFT_107551</name>
</gene>
<evidence type="ECO:0000313" key="2">
    <source>
        <dbReference type="Proteomes" id="UP000799424"/>
    </source>
</evidence>
<accession>A0A6A6ZJF2</accession>
<evidence type="ECO:0000313" key="1">
    <source>
        <dbReference type="EMBL" id="KAF2821018.1"/>
    </source>
</evidence>
<proteinExistence type="predicted"/>
<dbReference type="EMBL" id="MU006238">
    <property type="protein sequence ID" value="KAF2821018.1"/>
    <property type="molecule type" value="Genomic_DNA"/>
</dbReference>
<sequence length="261" mass="29994">MPGVLCVWADLPDDALDWYENEYIPDMREQNAIHTLHCERTETGFEGDPIGQLDSPWPLFAVYEVEEIRKATNSCYDKRNHPSDDMLAGPLAKARFDTRTYREMNRWQSDDWDGDASHITSVTALEFRIIPGKEEEVITWYKKYVAPTLTSSSDVLRLRLFEVDNATVLRGTSHETKEKVALHTYFALTEFATDDYPWDVVLEIAQNEQWRQYFESQTVVDWQISHYLVKRLYTAENGNGLAKDCDPSHLASGVGTSLESA</sequence>
<organism evidence="1 2">
    <name type="scientific">Ophiobolus disseminans</name>
    <dbReference type="NCBI Taxonomy" id="1469910"/>
    <lineage>
        <taxon>Eukaryota</taxon>
        <taxon>Fungi</taxon>
        <taxon>Dikarya</taxon>
        <taxon>Ascomycota</taxon>
        <taxon>Pezizomycotina</taxon>
        <taxon>Dothideomycetes</taxon>
        <taxon>Pleosporomycetidae</taxon>
        <taxon>Pleosporales</taxon>
        <taxon>Pleosporineae</taxon>
        <taxon>Phaeosphaeriaceae</taxon>
        <taxon>Ophiobolus</taxon>
    </lineage>
</organism>
<name>A0A6A6ZJF2_9PLEO</name>
<dbReference type="OrthoDB" id="3753685at2759"/>
<dbReference type="Proteomes" id="UP000799424">
    <property type="component" value="Unassembled WGS sequence"/>
</dbReference>
<protein>
    <recommendedName>
        <fullName evidence="3">ABM domain-containing protein</fullName>
    </recommendedName>
</protein>
<dbReference type="AlphaFoldDB" id="A0A6A6ZJF2"/>
<reference evidence="1" key="1">
    <citation type="journal article" date="2020" name="Stud. Mycol.">
        <title>101 Dothideomycetes genomes: a test case for predicting lifestyles and emergence of pathogens.</title>
        <authorList>
            <person name="Haridas S."/>
            <person name="Albert R."/>
            <person name="Binder M."/>
            <person name="Bloem J."/>
            <person name="Labutti K."/>
            <person name="Salamov A."/>
            <person name="Andreopoulos B."/>
            <person name="Baker S."/>
            <person name="Barry K."/>
            <person name="Bills G."/>
            <person name="Bluhm B."/>
            <person name="Cannon C."/>
            <person name="Castanera R."/>
            <person name="Culley D."/>
            <person name="Daum C."/>
            <person name="Ezra D."/>
            <person name="Gonzalez J."/>
            <person name="Henrissat B."/>
            <person name="Kuo A."/>
            <person name="Liang C."/>
            <person name="Lipzen A."/>
            <person name="Lutzoni F."/>
            <person name="Magnuson J."/>
            <person name="Mondo S."/>
            <person name="Nolan M."/>
            <person name="Ohm R."/>
            <person name="Pangilinan J."/>
            <person name="Park H.-J."/>
            <person name="Ramirez L."/>
            <person name="Alfaro M."/>
            <person name="Sun H."/>
            <person name="Tritt A."/>
            <person name="Yoshinaga Y."/>
            <person name="Zwiers L.-H."/>
            <person name="Turgeon B."/>
            <person name="Goodwin S."/>
            <person name="Spatafora J."/>
            <person name="Crous P."/>
            <person name="Grigoriev I."/>
        </authorList>
    </citation>
    <scope>NUCLEOTIDE SEQUENCE</scope>
    <source>
        <strain evidence="1">CBS 113818</strain>
    </source>
</reference>